<dbReference type="RefSeq" id="WP_285933596.1">
    <property type="nucleotide sequence ID" value="NZ_JASTZU010000058.1"/>
</dbReference>
<keyword evidence="2" id="KW-1185">Reference proteome</keyword>
<dbReference type="InterPro" id="IPR005361">
    <property type="entry name" value="UPF0158"/>
</dbReference>
<evidence type="ECO:0000313" key="1">
    <source>
        <dbReference type="EMBL" id="MDL4842316.1"/>
    </source>
</evidence>
<protein>
    <submittedName>
        <fullName evidence="1">UPF0158 family protein</fullName>
    </submittedName>
</protein>
<dbReference type="Proteomes" id="UP001235343">
    <property type="component" value="Unassembled WGS sequence"/>
</dbReference>
<sequence length="154" mass="18072">MVVKVKLEDIIDGLQFQLEEENTYINCSSGEVLSVPDRALRMAEDEKPLDHLPVWQQKGIKQAYDVIEHEDNYIKLLPKSDINEYDMMENFCYSLSNSEQQETLFQAIKGKGAFRKFKDSVIQMEIEDAWYAYQKQCYKDIAMELCKKNNLQVK</sequence>
<comment type="caution">
    <text evidence="1">The sequence shown here is derived from an EMBL/GenBank/DDBJ whole genome shotgun (WGS) entry which is preliminary data.</text>
</comment>
<proteinExistence type="predicted"/>
<name>A0ABT7LCN3_9BACI</name>
<organism evidence="1 2">
    <name type="scientific">Aquibacillus rhizosphaerae</name>
    <dbReference type="NCBI Taxonomy" id="3051431"/>
    <lineage>
        <taxon>Bacteria</taxon>
        <taxon>Bacillati</taxon>
        <taxon>Bacillota</taxon>
        <taxon>Bacilli</taxon>
        <taxon>Bacillales</taxon>
        <taxon>Bacillaceae</taxon>
        <taxon>Aquibacillus</taxon>
    </lineage>
</organism>
<evidence type="ECO:0000313" key="2">
    <source>
        <dbReference type="Proteomes" id="UP001235343"/>
    </source>
</evidence>
<dbReference type="EMBL" id="JASTZU010000058">
    <property type="protein sequence ID" value="MDL4842316.1"/>
    <property type="molecule type" value="Genomic_DNA"/>
</dbReference>
<accession>A0ABT7LCN3</accession>
<gene>
    <name evidence="1" type="ORF">QQS35_17905</name>
</gene>
<dbReference type="Pfam" id="PF03682">
    <property type="entry name" value="UPF0158"/>
    <property type="match status" value="1"/>
</dbReference>
<reference evidence="1 2" key="1">
    <citation type="submission" date="2023-06" db="EMBL/GenBank/DDBJ databases">
        <title>Aquibacillus rhizosphaerae LR5S19.</title>
        <authorList>
            <person name="Sun J.-Q."/>
        </authorList>
    </citation>
    <scope>NUCLEOTIDE SEQUENCE [LARGE SCALE GENOMIC DNA]</scope>
    <source>
        <strain evidence="1 2">LR5S19</strain>
    </source>
</reference>